<protein>
    <submittedName>
        <fullName evidence="1">Uncharacterized protein</fullName>
    </submittedName>
</protein>
<keyword evidence="2" id="KW-1185">Reference proteome</keyword>
<evidence type="ECO:0000313" key="2">
    <source>
        <dbReference type="Proteomes" id="UP000011518"/>
    </source>
</evidence>
<dbReference type="EMBL" id="KB320907">
    <property type="protein sequence ID" value="ELW57885.1"/>
    <property type="molecule type" value="Genomic_DNA"/>
</dbReference>
<dbReference type="AlphaFoldDB" id="L9K502"/>
<organism evidence="1 2">
    <name type="scientific">Tupaia chinensis</name>
    <name type="common">Chinese tree shrew</name>
    <name type="synonym">Tupaia belangeri chinensis</name>
    <dbReference type="NCBI Taxonomy" id="246437"/>
    <lineage>
        <taxon>Eukaryota</taxon>
        <taxon>Metazoa</taxon>
        <taxon>Chordata</taxon>
        <taxon>Craniata</taxon>
        <taxon>Vertebrata</taxon>
        <taxon>Euteleostomi</taxon>
        <taxon>Mammalia</taxon>
        <taxon>Eutheria</taxon>
        <taxon>Euarchontoglires</taxon>
        <taxon>Scandentia</taxon>
        <taxon>Tupaiidae</taxon>
        <taxon>Tupaia</taxon>
    </lineage>
</organism>
<name>L9K502_TUPCH</name>
<accession>L9K502</accession>
<dbReference type="InParanoid" id="L9K502"/>
<gene>
    <name evidence="1" type="ORF">TREES_T100021583</name>
</gene>
<dbReference type="Proteomes" id="UP000011518">
    <property type="component" value="Unassembled WGS sequence"/>
</dbReference>
<sequence>MTTASDERAMAAGTARVILVKGGLRNTWHQLSHCVISSDHVQRNRKREPEKRTNWSRCARSAQGVTVICFRARKDTFRRSGFPGRGPRGD</sequence>
<proteinExistence type="predicted"/>
<reference evidence="2" key="2">
    <citation type="journal article" date="2013" name="Nat. Commun.">
        <title>Genome of the Chinese tree shrew.</title>
        <authorList>
            <person name="Fan Y."/>
            <person name="Huang Z.Y."/>
            <person name="Cao C.C."/>
            <person name="Chen C.S."/>
            <person name="Chen Y.X."/>
            <person name="Fan D.D."/>
            <person name="He J."/>
            <person name="Hou H.L."/>
            <person name="Hu L."/>
            <person name="Hu X.T."/>
            <person name="Jiang X.T."/>
            <person name="Lai R."/>
            <person name="Lang Y.S."/>
            <person name="Liang B."/>
            <person name="Liao S.G."/>
            <person name="Mu D."/>
            <person name="Ma Y.Y."/>
            <person name="Niu Y.Y."/>
            <person name="Sun X.Q."/>
            <person name="Xia J.Q."/>
            <person name="Xiao J."/>
            <person name="Xiong Z.Q."/>
            <person name="Xu L."/>
            <person name="Yang L."/>
            <person name="Zhang Y."/>
            <person name="Zhao W."/>
            <person name="Zhao X.D."/>
            <person name="Zheng Y.T."/>
            <person name="Zhou J.M."/>
            <person name="Zhu Y.B."/>
            <person name="Zhang G.J."/>
            <person name="Wang J."/>
            <person name="Yao Y.G."/>
        </authorList>
    </citation>
    <scope>NUCLEOTIDE SEQUENCE [LARGE SCALE GENOMIC DNA]</scope>
</reference>
<evidence type="ECO:0000313" key="1">
    <source>
        <dbReference type="EMBL" id="ELW57885.1"/>
    </source>
</evidence>
<reference evidence="2" key="1">
    <citation type="submission" date="2012-07" db="EMBL/GenBank/DDBJ databases">
        <title>Genome of the Chinese tree shrew, a rising model animal genetically related to primates.</title>
        <authorList>
            <person name="Zhang G."/>
            <person name="Fan Y."/>
            <person name="Yao Y."/>
            <person name="Huang Z."/>
        </authorList>
    </citation>
    <scope>NUCLEOTIDE SEQUENCE [LARGE SCALE GENOMIC DNA]</scope>
</reference>